<dbReference type="OrthoDB" id="3176171at2759"/>
<organism evidence="14 15">
    <name type="scientific">Sungouiella intermedia</name>
    <dbReference type="NCBI Taxonomy" id="45354"/>
    <lineage>
        <taxon>Eukaryota</taxon>
        <taxon>Fungi</taxon>
        <taxon>Dikarya</taxon>
        <taxon>Ascomycota</taxon>
        <taxon>Saccharomycotina</taxon>
        <taxon>Pichiomycetes</taxon>
        <taxon>Metschnikowiaceae</taxon>
        <taxon>Sungouiella</taxon>
    </lineage>
</organism>
<evidence type="ECO:0000256" key="5">
    <source>
        <dbReference type="ARBA" id="ARBA00022840"/>
    </source>
</evidence>
<dbReference type="InterPro" id="IPR036961">
    <property type="entry name" value="Kinesin_motor_dom_sf"/>
</dbReference>
<dbReference type="PROSITE" id="PS00411">
    <property type="entry name" value="KINESIN_MOTOR_1"/>
    <property type="match status" value="1"/>
</dbReference>
<evidence type="ECO:0000256" key="6">
    <source>
        <dbReference type="ARBA" id="ARBA00023175"/>
    </source>
</evidence>
<comment type="similarity">
    <text evidence="8">Belongs to the TRAFAC class myosin-kinesin ATPase superfamily. Kinesin family. KIN-5/BimC subfamily.</text>
</comment>
<evidence type="ECO:0000256" key="2">
    <source>
        <dbReference type="ARBA" id="ARBA00022490"/>
    </source>
</evidence>
<feature type="coiled-coil region" evidence="11">
    <location>
        <begin position="405"/>
        <end position="481"/>
    </location>
</feature>
<dbReference type="Proteomes" id="UP000182334">
    <property type="component" value="Chromosome IV"/>
</dbReference>
<evidence type="ECO:0000256" key="9">
    <source>
        <dbReference type="PROSITE-ProRule" id="PRU00283"/>
    </source>
</evidence>
<dbReference type="SUPFAM" id="SSF52540">
    <property type="entry name" value="P-loop containing nucleoside triphosphate hydrolases"/>
    <property type="match status" value="1"/>
</dbReference>
<keyword evidence="3 10" id="KW-0493">Microtubule</keyword>
<evidence type="ECO:0000256" key="10">
    <source>
        <dbReference type="RuleBase" id="RU000394"/>
    </source>
</evidence>
<accession>A0A1L0BQI4</accession>
<comment type="subcellular location">
    <subcellularLocation>
        <location evidence="1">Cytoplasm</location>
        <location evidence="1">Cytoskeleton</location>
    </subcellularLocation>
</comment>
<name>A0A1L0BQI4_9ASCO</name>
<dbReference type="SMART" id="SM00129">
    <property type="entry name" value="KISc"/>
    <property type="match status" value="1"/>
</dbReference>
<evidence type="ECO:0000256" key="4">
    <source>
        <dbReference type="ARBA" id="ARBA00022741"/>
    </source>
</evidence>
<keyword evidence="7" id="KW-0206">Cytoskeleton</keyword>
<dbReference type="FunFam" id="3.40.850.10:FF:000019">
    <property type="entry name" value="Kinesin-like protein KIN-5D"/>
    <property type="match status" value="1"/>
</dbReference>
<dbReference type="GO" id="GO:0005876">
    <property type="term" value="C:spindle microtubule"/>
    <property type="evidence" value="ECO:0007669"/>
    <property type="project" value="TreeGrafter"/>
</dbReference>
<evidence type="ECO:0000256" key="8">
    <source>
        <dbReference type="ARBA" id="ARBA00034704"/>
    </source>
</evidence>
<feature type="domain" description="Kinesin motor" evidence="13">
    <location>
        <begin position="4"/>
        <end position="355"/>
    </location>
</feature>
<dbReference type="PROSITE" id="PS50067">
    <property type="entry name" value="KINESIN_MOTOR_2"/>
    <property type="match status" value="1"/>
</dbReference>
<evidence type="ECO:0000256" key="7">
    <source>
        <dbReference type="ARBA" id="ARBA00023212"/>
    </source>
</evidence>
<dbReference type="Pfam" id="PF00225">
    <property type="entry name" value="Kinesin"/>
    <property type="match status" value="1"/>
</dbReference>
<dbReference type="EMBL" id="LT635759">
    <property type="protein sequence ID" value="SGZ53499.1"/>
    <property type="molecule type" value="Genomic_DNA"/>
</dbReference>
<dbReference type="AlphaFoldDB" id="A0A1L0BQI4"/>
<dbReference type="PRINTS" id="PR00380">
    <property type="entry name" value="KINESINHEAVY"/>
</dbReference>
<dbReference type="Gene3D" id="3.40.850.10">
    <property type="entry name" value="Kinesin motor domain"/>
    <property type="match status" value="1"/>
</dbReference>
<keyword evidence="15" id="KW-1185">Reference proteome</keyword>
<evidence type="ECO:0000256" key="12">
    <source>
        <dbReference type="SAM" id="MobiDB-lite"/>
    </source>
</evidence>
<feature type="region of interest" description="Disordered" evidence="12">
    <location>
        <begin position="785"/>
        <end position="823"/>
    </location>
</feature>
<evidence type="ECO:0000256" key="1">
    <source>
        <dbReference type="ARBA" id="ARBA00004245"/>
    </source>
</evidence>
<dbReference type="PANTHER" id="PTHR47970:SF12">
    <property type="entry name" value="KINESIN FAMILY MEMBER 11"/>
    <property type="match status" value="1"/>
</dbReference>
<dbReference type="GO" id="GO:0008574">
    <property type="term" value="F:plus-end-directed microtubule motor activity"/>
    <property type="evidence" value="ECO:0007669"/>
    <property type="project" value="TreeGrafter"/>
</dbReference>
<dbReference type="PANTHER" id="PTHR47970">
    <property type="entry name" value="KINESIN-LIKE PROTEIN KIF11"/>
    <property type="match status" value="1"/>
</dbReference>
<dbReference type="GO" id="GO:0005524">
    <property type="term" value="F:ATP binding"/>
    <property type="evidence" value="ECO:0007669"/>
    <property type="project" value="UniProtKB-UniRule"/>
</dbReference>
<dbReference type="InterPro" id="IPR001752">
    <property type="entry name" value="Kinesin_motor_dom"/>
</dbReference>
<dbReference type="GO" id="GO:0072686">
    <property type="term" value="C:mitotic spindle"/>
    <property type="evidence" value="ECO:0007669"/>
    <property type="project" value="TreeGrafter"/>
</dbReference>
<dbReference type="InterPro" id="IPR027417">
    <property type="entry name" value="P-loop_NTPase"/>
</dbReference>
<reference evidence="14 15" key="1">
    <citation type="submission" date="2016-10" db="EMBL/GenBank/DDBJ databases">
        <authorList>
            <person name="de Groot N.N."/>
        </authorList>
    </citation>
    <scope>NUCLEOTIDE SEQUENCE [LARGE SCALE GENOMIC DNA]</scope>
    <source>
        <strain evidence="14 15">CBS 141442</strain>
    </source>
</reference>
<dbReference type="GO" id="GO:0007018">
    <property type="term" value="P:microtubule-based movement"/>
    <property type="evidence" value="ECO:0007669"/>
    <property type="project" value="InterPro"/>
</dbReference>
<evidence type="ECO:0000313" key="15">
    <source>
        <dbReference type="Proteomes" id="UP000182334"/>
    </source>
</evidence>
<feature type="binding site" evidence="9">
    <location>
        <begin position="109"/>
        <end position="116"/>
    </location>
    <ligand>
        <name>ATP</name>
        <dbReference type="ChEBI" id="CHEBI:30616"/>
    </ligand>
</feature>
<dbReference type="GO" id="GO:0008017">
    <property type="term" value="F:microtubule binding"/>
    <property type="evidence" value="ECO:0007669"/>
    <property type="project" value="InterPro"/>
</dbReference>
<sequence length="841" mass="93410">MSDNIQVIVRCRSRNEREIASNSPSIIGLSNDVYSLDEPFVSVNNTPMSLVSSAISSSGIKSSLAQGKVFKVDQVYGPNADQALLFENVALPLFHDFVNGLNVTILAYGQTGSGKTYTMCGDLEGENAGMIPRVLNKLFDVLSNDYCVKLSCVELYKEELRDLNSDDPDVTANKSKLRLVNDNSRKSATIQNLTEVPIDNSAMGFQILQRCLNKRKTGATKMNDISSRSHTVFTINIYKQANPSDCTSDYRVSKMNLVDLAGSEDVNKSGAINERAREAGSINQSLLTLGKVINSLSEGKEPKHIPYRESKLTRLLQGSIGGKTKTALIAAISPAKINAHETISTLNYASKAKNIKNIPQSTQDSEMVLKKVLVADLSSQIARVTRDLLASRDREGNIKMSVQNYDDYNKKLTSMESNLIEKNAEVQSMMMRMTRKEDEIQELQKQLKEAEALKDVAIAQLAKKNDEVGSLELQFSTLKEKYAIRNEQLAEVMLLNISDINDNLARFQRSIMDDKSLIGSQLESLKIEMVHQVQQLKTNLRKKGNEVQQLIRSELDCQQTAILKSLDVSPYLGQISKFDLGKPIQSLQDSHKQFSRDLDVILNPDSTPFKAIIERSDSQYLSKTIELKERILTNISSTIEDIFSNNKQAFADSLKLTVSEVLNTGGKRIALILTKHSDSLAPIYDQIEFANKNFKNNLSGLESHLERETYSTIQNTGESVRTKLTSAVELFMELNLADDYPTKIQKSIDIAKKGLENIGTSTTKNHLRTTGVFNNFRSVLANIDTTPNTTRSIPASPKRSPIGSPVGNSPKRRQQLSVVSNTSVLHRSQIPQLSHSTRSNV</sequence>
<dbReference type="GO" id="GO:0005634">
    <property type="term" value="C:nucleus"/>
    <property type="evidence" value="ECO:0007669"/>
    <property type="project" value="TreeGrafter"/>
</dbReference>
<gene>
    <name evidence="14" type="ORF">SAMEA4029010_CIC11G00000005728</name>
</gene>
<keyword evidence="4 9" id="KW-0547">Nucleotide-binding</keyword>
<keyword evidence="5 9" id="KW-0067">ATP-binding</keyword>
<keyword evidence="6 9" id="KW-0505">Motor protein</keyword>
<dbReference type="InterPro" id="IPR019821">
    <property type="entry name" value="Kinesin_motor_CS"/>
</dbReference>
<evidence type="ECO:0000256" key="11">
    <source>
        <dbReference type="SAM" id="Coils"/>
    </source>
</evidence>
<protein>
    <recommendedName>
        <fullName evidence="10">Kinesin-like protein</fullName>
    </recommendedName>
</protein>
<keyword evidence="11" id="KW-0175">Coiled coil</keyword>
<dbReference type="STRING" id="45354.A0A1L0BQI4"/>
<proteinExistence type="inferred from homology"/>
<dbReference type="InterPro" id="IPR047149">
    <property type="entry name" value="KIF11-like"/>
</dbReference>
<keyword evidence="2" id="KW-0963">Cytoplasm</keyword>
<evidence type="ECO:0000256" key="3">
    <source>
        <dbReference type="ARBA" id="ARBA00022701"/>
    </source>
</evidence>
<evidence type="ECO:0000259" key="13">
    <source>
        <dbReference type="PROSITE" id="PS50067"/>
    </source>
</evidence>
<dbReference type="GO" id="GO:0000073">
    <property type="term" value="P:initial mitotic spindle pole body separation"/>
    <property type="evidence" value="ECO:0007669"/>
    <property type="project" value="TreeGrafter"/>
</dbReference>
<evidence type="ECO:0000313" key="14">
    <source>
        <dbReference type="EMBL" id="SGZ53499.1"/>
    </source>
</evidence>